<evidence type="ECO:0000256" key="1">
    <source>
        <dbReference type="SAM" id="MobiDB-lite"/>
    </source>
</evidence>
<feature type="region of interest" description="Disordered" evidence="1">
    <location>
        <begin position="9"/>
        <end position="33"/>
    </location>
</feature>
<dbReference type="VEuPathDB" id="FungiDB:AeMF1_016757"/>
<name>A0A6G0XJ91_9STRA</name>
<evidence type="ECO:0000313" key="3">
    <source>
        <dbReference type="Proteomes" id="UP000481153"/>
    </source>
</evidence>
<feature type="compositionally biased region" description="Polar residues" evidence="1">
    <location>
        <begin position="200"/>
        <end position="213"/>
    </location>
</feature>
<keyword evidence="3" id="KW-1185">Reference proteome</keyword>
<protein>
    <submittedName>
        <fullName evidence="2">Uncharacterized protein</fullName>
    </submittedName>
</protein>
<feature type="compositionally biased region" description="Low complexity" evidence="1">
    <location>
        <begin position="18"/>
        <end position="32"/>
    </location>
</feature>
<feature type="region of interest" description="Disordered" evidence="1">
    <location>
        <begin position="198"/>
        <end position="232"/>
    </location>
</feature>
<sequence>MIHPVVARVSSRLLREGPPTSSGPQSTSTAPPIDVEIMPVTDKHGRQLISANDLYAHANERTDDIACREKIDALATRRESFRGSTIGLRTPPTEPLPRPRPIKHIPPLAMVEPHVDQPNEPRAQSPEPLALPDITEDALAQLTAQTEMEIQISPPRQDLKALDTYDRDKTLLHHDPLPSSCLSGSLLQSPTMSFKWDATPVTSSTDCARSTSPPKADVPSQRRYSQTARSDDCVRHDGVLETHDGGLVVYLPLLAAPQPLSTRRRLVLHCPLQSLPGQEVRRKAFSNDNPVNESLHGGC</sequence>
<evidence type="ECO:0000313" key="2">
    <source>
        <dbReference type="EMBL" id="KAF0740249.1"/>
    </source>
</evidence>
<comment type="caution">
    <text evidence="2">The sequence shown here is derived from an EMBL/GenBank/DDBJ whole genome shotgun (WGS) entry which is preliminary data.</text>
</comment>
<dbReference type="EMBL" id="VJMJ01000053">
    <property type="protein sequence ID" value="KAF0740249.1"/>
    <property type="molecule type" value="Genomic_DNA"/>
</dbReference>
<proteinExistence type="predicted"/>
<dbReference type="AlphaFoldDB" id="A0A6G0XJ91"/>
<dbReference type="Proteomes" id="UP000481153">
    <property type="component" value="Unassembled WGS sequence"/>
</dbReference>
<organism evidence="2 3">
    <name type="scientific">Aphanomyces euteiches</name>
    <dbReference type="NCBI Taxonomy" id="100861"/>
    <lineage>
        <taxon>Eukaryota</taxon>
        <taxon>Sar</taxon>
        <taxon>Stramenopiles</taxon>
        <taxon>Oomycota</taxon>
        <taxon>Saprolegniomycetes</taxon>
        <taxon>Saprolegniales</taxon>
        <taxon>Verrucalvaceae</taxon>
        <taxon>Aphanomyces</taxon>
    </lineage>
</organism>
<gene>
    <name evidence="2" type="ORF">Ae201684_004253</name>
</gene>
<reference evidence="2 3" key="1">
    <citation type="submission" date="2019-07" db="EMBL/GenBank/DDBJ databases">
        <title>Genomics analysis of Aphanomyces spp. identifies a new class of oomycete effector associated with host adaptation.</title>
        <authorList>
            <person name="Gaulin E."/>
        </authorList>
    </citation>
    <scope>NUCLEOTIDE SEQUENCE [LARGE SCALE GENOMIC DNA]</scope>
    <source>
        <strain evidence="2 3">ATCC 201684</strain>
    </source>
</reference>
<accession>A0A6G0XJ91</accession>